<evidence type="ECO:0000313" key="4">
    <source>
        <dbReference type="Proteomes" id="UP000466966"/>
    </source>
</evidence>
<dbReference type="Gene3D" id="3.40.50.410">
    <property type="entry name" value="von Willebrand factor, type A domain"/>
    <property type="match status" value="2"/>
</dbReference>
<keyword evidence="1" id="KW-1133">Transmembrane helix</keyword>
<evidence type="ECO:0000313" key="3">
    <source>
        <dbReference type="EMBL" id="MXO72236.1"/>
    </source>
</evidence>
<dbReference type="InterPro" id="IPR036465">
    <property type="entry name" value="vWFA_dom_sf"/>
</dbReference>
<keyword evidence="4" id="KW-1185">Reference proteome</keyword>
<dbReference type="PROSITE" id="PS50234">
    <property type="entry name" value="VWFA"/>
    <property type="match status" value="1"/>
</dbReference>
<feature type="transmembrane region" description="Helical" evidence="1">
    <location>
        <begin position="25"/>
        <end position="47"/>
    </location>
</feature>
<dbReference type="EMBL" id="WTYV01000004">
    <property type="protein sequence ID" value="MXO72236.1"/>
    <property type="molecule type" value="Genomic_DNA"/>
</dbReference>
<organism evidence="3 4">
    <name type="scientific">Alteraurantiacibacter buctensis</name>
    <dbReference type="NCBI Taxonomy" id="1503981"/>
    <lineage>
        <taxon>Bacteria</taxon>
        <taxon>Pseudomonadati</taxon>
        <taxon>Pseudomonadota</taxon>
        <taxon>Alphaproteobacteria</taxon>
        <taxon>Sphingomonadales</taxon>
        <taxon>Erythrobacteraceae</taxon>
        <taxon>Alteraurantiacibacter</taxon>
    </lineage>
</organism>
<name>A0A844YYX4_9SPHN</name>
<dbReference type="Pfam" id="PF13400">
    <property type="entry name" value="Tad"/>
    <property type="match status" value="1"/>
</dbReference>
<dbReference type="Proteomes" id="UP000466966">
    <property type="component" value="Unassembled WGS sequence"/>
</dbReference>
<proteinExistence type="predicted"/>
<gene>
    <name evidence="3" type="ORF">GRI99_11420</name>
</gene>
<evidence type="ECO:0000259" key="2">
    <source>
        <dbReference type="PROSITE" id="PS50234"/>
    </source>
</evidence>
<comment type="caution">
    <text evidence="3">The sequence shown here is derived from an EMBL/GenBank/DDBJ whole genome shotgun (WGS) entry which is preliminary data.</text>
</comment>
<evidence type="ECO:0000256" key="1">
    <source>
        <dbReference type="SAM" id="Phobius"/>
    </source>
</evidence>
<dbReference type="SUPFAM" id="SSF53300">
    <property type="entry name" value="vWA-like"/>
    <property type="match status" value="1"/>
</dbReference>
<protein>
    <recommendedName>
        <fullName evidence="2">VWFA domain-containing protein</fullName>
    </recommendedName>
</protein>
<dbReference type="InterPro" id="IPR028087">
    <property type="entry name" value="Tad_N"/>
</dbReference>
<feature type="domain" description="VWFA" evidence="2">
    <location>
        <begin position="159"/>
        <end position="218"/>
    </location>
</feature>
<keyword evidence="1" id="KW-0472">Membrane</keyword>
<keyword evidence="1" id="KW-0812">Transmembrane</keyword>
<reference evidence="3 4" key="1">
    <citation type="submission" date="2019-12" db="EMBL/GenBank/DDBJ databases">
        <title>Genomic-based taxomic classification of the family Erythrobacteraceae.</title>
        <authorList>
            <person name="Xu L."/>
        </authorList>
    </citation>
    <scope>NUCLEOTIDE SEQUENCE [LARGE SCALE GENOMIC DNA]</scope>
    <source>
        <strain evidence="3 4">M0322</strain>
    </source>
</reference>
<dbReference type="InterPro" id="IPR002035">
    <property type="entry name" value="VWF_A"/>
</dbReference>
<sequence length="633" mass="69997">MMAVSFQSWRRGAARFLARLSRETAGNVIIIVAASLFPLLALVGSGIDMGRGYLAETRLQQACDAGVLAARKRLGTAAAVSTTIPSSAADTGQRFFNLNFRNRSYGSNTRSFSMRLNEDYSVSGTATADIETTVMAVFGFESIPVSVACQAQINMGNMDVMMVLDTTGSMSWTNPGDSQTRIQALRATVKSFYAQMEASKTPGSRIRYGFVPYSTNVNVGHLLQDDWLVDEWNYNYRLPRSAGGTTTRPIYETRYTYISGTFTNTSSYVASSCPASTQAREVLSETVDADGWTVQQIKETGTRYNCSQIDANTYTVSGTTYNDHRFAWASRQTGMETVDNFEWRYASMPVDLDFLESSNSTTVPMGGTPLAPTDVTVSYRGCIEERSTYEINNYGNVDLGRALDLDIDRVPDRNNPDTQWRPMLNELSYLREVRTNGQGMFTPGPVRSPLEFVNSWWWGYGACPQPAQKLQVMTAAQIATYVDNLVPQGSTYHDIGMIWGGRLLSATGLFAAENADVGNVPTTRHMIFLTDGETAPLDISYGSYGIEPLDRRRWRPTSSMSLTQTVEARFSFACEEVKRRNIQVWVVSFGTSANAIMQNCAGSGHYFVAANAAELQNTFSEIARRMAALRITR</sequence>
<accession>A0A844YYX4</accession>
<dbReference type="AlphaFoldDB" id="A0A844YYX4"/>